<dbReference type="Pfam" id="PF00005">
    <property type="entry name" value="ABC_tran"/>
    <property type="match status" value="1"/>
</dbReference>
<reference evidence="6" key="1">
    <citation type="submission" date="2020-11" db="EMBL/GenBank/DDBJ databases">
        <title>Carbohydrate-dependent, anaerobic sulfur respiration: A novel catabolism in halophilic archaea.</title>
        <authorList>
            <person name="Sorokin D.Y."/>
            <person name="Messina E."/>
            <person name="Smedile F."/>
            <person name="La Cono V."/>
            <person name="Hallsworth J.E."/>
            <person name="Yakimov M.M."/>
        </authorList>
    </citation>
    <scope>NUCLEOTIDE SEQUENCE</scope>
    <source>
        <strain evidence="6">AArc-S</strain>
    </source>
</reference>
<keyword evidence="2" id="KW-0813">Transport</keyword>
<dbReference type="PROSITE" id="PS50893">
    <property type="entry name" value="ABC_TRANSPORTER_2"/>
    <property type="match status" value="1"/>
</dbReference>
<dbReference type="Gene3D" id="3.40.50.300">
    <property type="entry name" value="P-loop containing nucleotide triphosphate hydrolases"/>
    <property type="match status" value="1"/>
</dbReference>
<dbReference type="PROSITE" id="PS00211">
    <property type="entry name" value="ABC_TRANSPORTER_1"/>
    <property type="match status" value="1"/>
</dbReference>
<dbReference type="GeneID" id="70683502"/>
<dbReference type="GO" id="GO:0016887">
    <property type="term" value="F:ATP hydrolysis activity"/>
    <property type="evidence" value="ECO:0007669"/>
    <property type="project" value="InterPro"/>
</dbReference>
<dbReference type="PANTHER" id="PTHR43335">
    <property type="entry name" value="ABC TRANSPORTER, ATP-BINDING PROTEIN"/>
    <property type="match status" value="1"/>
</dbReference>
<dbReference type="GO" id="GO:0005524">
    <property type="term" value="F:ATP binding"/>
    <property type="evidence" value="ECO:0007669"/>
    <property type="project" value="UniProtKB-KW"/>
</dbReference>
<accession>A0A897ML96</accession>
<keyword evidence="3" id="KW-0547">Nucleotide-binding</keyword>
<dbReference type="InterPro" id="IPR003593">
    <property type="entry name" value="AAA+_ATPase"/>
</dbReference>
<dbReference type="RefSeq" id="WP_238478485.1">
    <property type="nucleotide sequence ID" value="NZ_CP064786.1"/>
</dbReference>
<dbReference type="EMBL" id="CP064786">
    <property type="protein sequence ID" value="QSG01354.1"/>
    <property type="molecule type" value="Genomic_DNA"/>
</dbReference>
<keyword evidence="4" id="KW-0067">ATP-binding</keyword>
<dbReference type="InterPro" id="IPR027417">
    <property type="entry name" value="P-loop_NTPase"/>
</dbReference>
<name>A0A897ML96_9EURY</name>
<organism evidence="6 7">
    <name type="scientific">Natranaeroarchaeum sulfidigenes</name>
    <dbReference type="NCBI Taxonomy" id="2784880"/>
    <lineage>
        <taxon>Archaea</taxon>
        <taxon>Methanobacteriati</taxon>
        <taxon>Methanobacteriota</taxon>
        <taxon>Stenosarchaea group</taxon>
        <taxon>Halobacteria</taxon>
        <taxon>Halobacteriales</taxon>
        <taxon>Natronoarchaeaceae</taxon>
        <taxon>Natranaeroarchaeum</taxon>
    </lineage>
</organism>
<dbReference type="InterPro" id="IPR017871">
    <property type="entry name" value="ABC_transporter-like_CS"/>
</dbReference>
<sequence>MAAIQLDGVTKRYGSLTAVRDLSLQVEDGEIYGFLGPNGSGKSTTINVLLDFVRPTDGTAEVFGIDCQENPLAVRERIGVLPEGFSVYDRLTGRQHLEFACESKAIDADPQSLLDRVGLSDSADRRASNYSKGMKQRLVLAMALAGDPDLLILDEPTTGLDPNGARRMRELIEAERDRGATVFFSSHILAQVDAVCDRVGILTNGELVAEDSIDALRESTGSVDELRVTVAQPDKRALEAVRSLPGVSGVRTDGNSLLVDCEDGAKADVIAAIEESGVEVTDFSIEEASLEELFERVTTGADR</sequence>
<dbReference type="SMART" id="SM00382">
    <property type="entry name" value="AAA"/>
    <property type="match status" value="1"/>
</dbReference>
<evidence type="ECO:0000259" key="5">
    <source>
        <dbReference type="PROSITE" id="PS50893"/>
    </source>
</evidence>
<feature type="domain" description="ABC transporter" evidence="5">
    <location>
        <begin position="4"/>
        <end position="229"/>
    </location>
</feature>
<dbReference type="AlphaFoldDB" id="A0A897ML96"/>
<keyword evidence="7" id="KW-1185">Reference proteome</keyword>
<proteinExistence type="inferred from homology"/>
<gene>
    <name evidence="6" type="primary">ccmA</name>
    <name evidence="6" type="ORF">AArcS_0114</name>
</gene>
<evidence type="ECO:0000313" key="6">
    <source>
        <dbReference type="EMBL" id="QSG01354.1"/>
    </source>
</evidence>
<dbReference type="CDD" id="cd03230">
    <property type="entry name" value="ABC_DR_subfamily_A"/>
    <property type="match status" value="1"/>
</dbReference>
<dbReference type="Pfam" id="PF13732">
    <property type="entry name" value="DrrA1-3_C"/>
    <property type="match status" value="1"/>
</dbReference>
<dbReference type="InterPro" id="IPR003439">
    <property type="entry name" value="ABC_transporter-like_ATP-bd"/>
</dbReference>
<dbReference type="Proteomes" id="UP000663586">
    <property type="component" value="Chromosome"/>
</dbReference>
<protein>
    <submittedName>
        <fullName evidence="6">ABC-type multidrug transport system, ATPase component</fullName>
    </submittedName>
</protein>
<comment type="similarity">
    <text evidence="1">Belongs to the ABC transporter superfamily.</text>
</comment>
<dbReference type="InterPro" id="IPR025302">
    <property type="entry name" value="DrrA1/2-like_C"/>
</dbReference>
<evidence type="ECO:0000313" key="7">
    <source>
        <dbReference type="Proteomes" id="UP000663586"/>
    </source>
</evidence>
<evidence type="ECO:0000256" key="4">
    <source>
        <dbReference type="ARBA" id="ARBA00022840"/>
    </source>
</evidence>
<dbReference type="SUPFAM" id="SSF52540">
    <property type="entry name" value="P-loop containing nucleoside triphosphate hydrolases"/>
    <property type="match status" value="1"/>
</dbReference>
<dbReference type="KEGG" id="hara:AArcS_0114"/>
<evidence type="ECO:0000256" key="3">
    <source>
        <dbReference type="ARBA" id="ARBA00022741"/>
    </source>
</evidence>
<dbReference type="PANTHER" id="PTHR43335:SF4">
    <property type="entry name" value="ABC TRANSPORTER, ATP-BINDING PROTEIN"/>
    <property type="match status" value="1"/>
</dbReference>
<evidence type="ECO:0000256" key="1">
    <source>
        <dbReference type="ARBA" id="ARBA00005417"/>
    </source>
</evidence>
<evidence type="ECO:0000256" key="2">
    <source>
        <dbReference type="ARBA" id="ARBA00022448"/>
    </source>
</evidence>